<dbReference type="RefSeq" id="WP_120117201.1">
    <property type="nucleotide sequence ID" value="NZ_QYTW02000006.1"/>
</dbReference>
<dbReference type="OrthoDB" id="5125543at2"/>
<accession>A0A429X9U6</accession>
<dbReference type="GO" id="GO:0005576">
    <property type="term" value="C:extracellular region"/>
    <property type="evidence" value="ECO:0007669"/>
    <property type="project" value="UniProtKB-SubCell"/>
</dbReference>
<dbReference type="InterPro" id="IPR033113">
    <property type="entry name" value="PLA2_histidine"/>
</dbReference>
<gene>
    <name evidence="3" type="ORF">D5F11_008850</name>
</gene>
<dbReference type="GO" id="GO:0050482">
    <property type="term" value="P:arachidonate secretion"/>
    <property type="evidence" value="ECO:0007669"/>
    <property type="project" value="InterPro"/>
</dbReference>
<dbReference type="GO" id="GO:0004623">
    <property type="term" value="F:phospholipase A2 activity"/>
    <property type="evidence" value="ECO:0007669"/>
    <property type="project" value="InterPro"/>
</dbReference>
<organism evidence="3 4">
    <name type="scientific">Siminovitchia terrae</name>
    <name type="common">Bacillus terrae</name>
    <dbReference type="NCBI Taxonomy" id="1914933"/>
    <lineage>
        <taxon>Bacteria</taxon>
        <taxon>Bacillati</taxon>
        <taxon>Bacillota</taxon>
        <taxon>Bacilli</taxon>
        <taxon>Bacillales</taxon>
        <taxon>Bacillaceae</taxon>
        <taxon>Siminovitchia</taxon>
    </lineage>
</organism>
<dbReference type="InterPro" id="IPR036444">
    <property type="entry name" value="PLipase_A2_dom_sf"/>
</dbReference>
<sequence>MENEVWDVGVTTFRESSVHDLTWLKKDELDVVNRLFEYQEISHLLKEPIEEQSAAELTMGIGTESESVVTMQALKFNKYTKLEIVTGLEFPVFARLYQLKKQQNGDFIVHLTVHHDGDIILDDQELTEADQLDIENIVEFMEASSSTVENDEVSTQAWYDKVPCMGNGCCVFNERIFPGGPYLPRKYNWCGAKCGGGCKNTPSTINALDACCKSHDCCYVRNKSYPGRCSCDRNLIKCAAGKSGYGAAAIVTAFTIKMRNKKC</sequence>
<evidence type="ECO:0000313" key="4">
    <source>
        <dbReference type="Proteomes" id="UP000287296"/>
    </source>
</evidence>
<evidence type="ECO:0000256" key="2">
    <source>
        <dbReference type="ARBA" id="ARBA00022525"/>
    </source>
</evidence>
<keyword evidence="2" id="KW-0964">Secreted</keyword>
<dbReference type="SUPFAM" id="SSF48619">
    <property type="entry name" value="Phospholipase A2, PLA2"/>
    <property type="match status" value="1"/>
</dbReference>
<comment type="subcellular location">
    <subcellularLocation>
        <location evidence="1">Secreted</location>
    </subcellularLocation>
</comment>
<dbReference type="PROSITE" id="PS00118">
    <property type="entry name" value="PA2_HIS"/>
    <property type="match status" value="1"/>
</dbReference>
<proteinExistence type="predicted"/>
<reference evidence="3 4" key="1">
    <citation type="submission" date="2018-12" db="EMBL/GenBank/DDBJ databases">
        <authorList>
            <person name="Sun L."/>
            <person name="Chen Z."/>
        </authorList>
    </citation>
    <scope>NUCLEOTIDE SEQUENCE [LARGE SCALE GENOMIC DNA]</scope>
    <source>
        <strain evidence="3 4">LMG 29736</strain>
    </source>
</reference>
<evidence type="ECO:0000256" key="1">
    <source>
        <dbReference type="ARBA" id="ARBA00004613"/>
    </source>
</evidence>
<protein>
    <submittedName>
        <fullName evidence="3">Uncharacterized protein</fullName>
    </submittedName>
</protein>
<dbReference type="Proteomes" id="UP000287296">
    <property type="component" value="Unassembled WGS sequence"/>
</dbReference>
<evidence type="ECO:0000313" key="3">
    <source>
        <dbReference type="EMBL" id="RST60156.1"/>
    </source>
</evidence>
<dbReference type="AlphaFoldDB" id="A0A429X9U6"/>
<name>A0A429X9U6_SIMTE</name>
<dbReference type="Gene3D" id="1.20.90.10">
    <property type="entry name" value="Phospholipase A2 domain"/>
    <property type="match status" value="1"/>
</dbReference>
<comment type="caution">
    <text evidence="3">The sequence shown here is derived from an EMBL/GenBank/DDBJ whole genome shotgun (WGS) entry which is preliminary data.</text>
</comment>
<dbReference type="GO" id="GO:0006644">
    <property type="term" value="P:phospholipid metabolic process"/>
    <property type="evidence" value="ECO:0007669"/>
    <property type="project" value="InterPro"/>
</dbReference>
<dbReference type="EMBL" id="QYTW02000006">
    <property type="protein sequence ID" value="RST60156.1"/>
    <property type="molecule type" value="Genomic_DNA"/>
</dbReference>